<protein>
    <submittedName>
        <fullName evidence="2">Uracil phosphoribosyltransferase</fullName>
    </submittedName>
</protein>
<reference evidence="2 3" key="1">
    <citation type="submission" date="2021-03" db="EMBL/GenBank/DDBJ databases">
        <title>Sequencing the genomes of 1000 actinobacteria strains.</title>
        <authorList>
            <person name="Klenk H.-P."/>
        </authorList>
    </citation>
    <scope>NUCLEOTIDE SEQUENCE [LARGE SCALE GENOMIC DNA]</scope>
    <source>
        <strain evidence="2 3">DSM 14564</strain>
    </source>
</reference>
<proteinExistence type="predicted"/>
<keyword evidence="2" id="KW-0808">Transferase</keyword>
<keyword evidence="2" id="KW-0328">Glycosyltransferase</keyword>
<name>A0ABS4YGF1_9MICO</name>
<dbReference type="SUPFAM" id="SSF53271">
    <property type="entry name" value="PRTase-like"/>
    <property type="match status" value="1"/>
</dbReference>
<dbReference type="InterPro" id="IPR029057">
    <property type="entry name" value="PRTase-like"/>
</dbReference>
<accession>A0ABS4YGF1</accession>
<keyword evidence="3" id="KW-1185">Reference proteome</keyword>
<dbReference type="Proteomes" id="UP000698222">
    <property type="component" value="Unassembled WGS sequence"/>
</dbReference>
<dbReference type="Gene3D" id="3.40.50.2020">
    <property type="match status" value="1"/>
</dbReference>
<gene>
    <name evidence="2" type="ORF">JOF44_000744</name>
</gene>
<dbReference type="Pfam" id="PF14681">
    <property type="entry name" value="UPRTase"/>
    <property type="match status" value="1"/>
</dbReference>
<evidence type="ECO:0000313" key="3">
    <source>
        <dbReference type="Proteomes" id="UP000698222"/>
    </source>
</evidence>
<dbReference type="EMBL" id="JAGIOC010000001">
    <property type="protein sequence ID" value="MBP2407841.1"/>
    <property type="molecule type" value="Genomic_DNA"/>
</dbReference>
<evidence type="ECO:0000259" key="1">
    <source>
        <dbReference type="Pfam" id="PF14681"/>
    </source>
</evidence>
<organism evidence="2 3">
    <name type="scientific">Brachybacterium fresconis</name>
    <dbReference type="NCBI Taxonomy" id="173363"/>
    <lineage>
        <taxon>Bacteria</taxon>
        <taxon>Bacillati</taxon>
        <taxon>Actinomycetota</taxon>
        <taxon>Actinomycetes</taxon>
        <taxon>Micrococcales</taxon>
        <taxon>Dermabacteraceae</taxon>
        <taxon>Brachybacterium</taxon>
    </lineage>
</organism>
<dbReference type="RefSeq" id="WP_209887524.1">
    <property type="nucleotide sequence ID" value="NZ_BAAAJV010000033.1"/>
</dbReference>
<dbReference type="InterPro" id="IPR000836">
    <property type="entry name" value="PRTase_dom"/>
</dbReference>
<evidence type="ECO:0000313" key="2">
    <source>
        <dbReference type="EMBL" id="MBP2407841.1"/>
    </source>
</evidence>
<sequence>MKIPTFHARSSRIVRIYDGKDTLKTVRLTGIGRSTMRTHVGQLGTILAEHTYEIVRSGTAHPQPILCVFILRGGALLYPAFSARFTQADVCFLGMRRTDDGVACEYATPIPRHDYHAVVLVDCVIGTGATITAVRKCLKPIQRESNYVATLCSSRQATTQLADDGLTVIGMALDEKLEDGLVLPDLGHLDAGDLFSEA</sequence>
<feature type="domain" description="Phosphoribosyltransferase" evidence="1">
    <location>
        <begin position="58"/>
        <end position="193"/>
    </location>
</feature>
<dbReference type="CDD" id="cd06223">
    <property type="entry name" value="PRTases_typeI"/>
    <property type="match status" value="1"/>
</dbReference>
<comment type="caution">
    <text evidence="2">The sequence shown here is derived from an EMBL/GenBank/DDBJ whole genome shotgun (WGS) entry which is preliminary data.</text>
</comment>
<dbReference type="GO" id="GO:0016757">
    <property type="term" value="F:glycosyltransferase activity"/>
    <property type="evidence" value="ECO:0007669"/>
    <property type="project" value="UniProtKB-KW"/>
</dbReference>